<feature type="region of interest" description="Disordered" evidence="1">
    <location>
        <begin position="31"/>
        <end position="60"/>
    </location>
</feature>
<feature type="compositionally biased region" description="Low complexity" evidence="1">
    <location>
        <begin position="230"/>
        <end position="239"/>
    </location>
</feature>
<feature type="compositionally biased region" description="Polar residues" evidence="1">
    <location>
        <begin position="284"/>
        <end position="293"/>
    </location>
</feature>
<reference evidence="2" key="1">
    <citation type="submission" date="2017-08" db="EMBL/GenBank/DDBJ databases">
        <authorList>
            <person name="Polle J.E."/>
            <person name="Barry K."/>
            <person name="Cushman J."/>
            <person name="Schmutz J."/>
            <person name="Tran D."/>
            <person name="Hathwaick L.T."/>
            <person name="Yim W.C."/>
            <person name="Jenkins J."/>
            <person name="Mckie-Krisberg Z.M."/>
            <person name="Prochnik S."/>
            <person name="Lindquist E."/>
            <person name="Dockter R.B."/>
            <person name="Adam C."/>
            <person name="Molina H."/>
            <person name="Bunkerborg J."/>
            <person name="Jin E."/>
            <person name="Buchheim M."/>
            <person name="Magnuson J."/>
        </authorList>
    </citation>
    <scope>NUCLEOTIDE SEQUENCE</scope>
    <source>
        <strain evidence="2">CCAP 19/18</strain>
    </source>
</reference>
<dbReference type="SUPFAM" id="SSF69065">
    <property type="entry name" value="RNase III domain-like"/>
    <property type="match status" value="1"/>
</dbReference>
<proteinExistence type="predicted"/>
<evidence type="ECO:0000256" key="1">
    <source>
        <dbReference type="SAM" id="MobiDB-lite"/>
    </source>
</evidence>
<dbReference type="Proteomes" id="UP000815325">
    <property type="component" value="Unassembled WGS sequence"/>
</dbReference>
<feature type="compositionally biased region" description="Gly residues" evidence="1">
    <location>
        <begin position="257"/>
        <end position="267"/>
    </location>
</feature>
<feature type="compositionally biased region" description="Low complexity" evidence="1">
    <location>
        <begin position="137"/>
        <end position="150"/>
    </location>
</feature>
<feature type="region of interest" description="Disordered" evidence="1">
    <location>
        <begin position="197"/>
        <end position="393"/>
    </location>
</feature>
<evidence type="ECO:0000313" key="3">
    <source>
        <dbReference type="Proteomes" id="UP000815325"/>
    </source>
</evidence>
<feature type="region of interest" description="Disordered" evidence="1">
    <location>
        <begin position="125"/>
        <end position="165"/>
    </location>
</feature>
<evidence type="ECO:0008006" key="4">
    <source>
        <dbReference type="Google" id="ProtNLM"/>
    </source>
</evidence>
<accession>A0ABQ7G849</accession>
<dbReference type="Gene3D" id="1.10.1520.10">
    <property type="entry name" value="Ribonuclease III domain"/>
    <property type="match status" value="1"/>
</dbReference>
<gene>
    <name evidence="2" type="ORF">DUNSADRAFT_14055</name>
</gene>
<dbReference type="EMBL" id="MU070006">
    <property type="protein sequence ID" value="KAF5830789.1"/>
    <property type="molecule type" value="Genomic_DNA"/>
</dbReference>
<feature type="compositionally biased region" description="Low complexity" evidence="1">
    <location>
        <begin position="311"/>
        <end position="320"/>
    </location>
</feature>
<feature type="compositionally biased region" description="Low complexity" evidence="1">
    <location>
        <begin position="357"/>
        <end position="370"/>
    </location>
</feature>
<feature type="compositionally biased region" description="Polar residues" evidence="1">
    <location>
        <begin position="49"/>
        <end position="60"/>
    </location>
</feature>
<feature type="compositionally biased region" description="Low complexity" evidence="1">
    <location>
        <begin position="199"/>
        <end position="222"/>
    </location>
</feature>
<feature type="compositionally biased region" description="Low complexity" evidence="1">
    <location>
        <begin position="268"/>
        <end position="278"/>
    </location>
</feature>
<name>A0ABQ7G849_DUNSA</name>
<organism evidence="2 3">
    <name type="scientific">Dunaliella salina</name>
    <name type="common">Green alga</name>
    <name type="synonym">Protococcus salinus</name>
    <dbReference type="NCBI Taxonomy" id="3046"/>
    <lineage>
        <taxon>Eukaryota</taxon>
        <taxon>Viridiplantae</taxon>
        <taxon>Chlorophyta</taxon>
        <taxon>core chlorophytes</taxon>
        <taxon>Chlorophyceae</taxon>
        <taxon>CS clade</taxon>
        <taxon>Chlamydomonadales</taxon>
        <taxon>Dunaliellaceae</taxon>
        <taxon>Dunaliella</taxon>
    </lineage>
</organism>
<dbReference type="InterPro" id="IPR036389">
    <property type="entry name" value="RNase_III_sf"/>
</dbReference>
<keyword evidence="3" id="KW-1185">Reference proteome</keyword>
<dbReference type="PANTHER" id="PTHR34276:SF1">
    <property type="entry name" value="MINI-RIBONUCLEASE 3"/>
    <property type="match status" value="1"/>
</dbReference>
<feature type="compositionally biased region" description="Gly residues" evidence="1">
    <location>
        <begin position="240"/>
        <end position="249"/>
    </location>
</feature>
<sequence>MHTAFPKFPQQPHCFVEARELVLTGRPQHTRHMVNSRPHQRDQRQQHPESTSRSFHQEVAASTYTAASLPPPPDLQGKNPRALLNTTALAFLGDSVWEVLLRAHVMGAYPAIQAGASSPLHLQKQDAAKARGSNLASSTPTTSKQSKPSSARTQRMSGRDLTVAARAKANATQQASYFDYLWAASSAHVKALAGEAATSGKPGSSQSNSRSSSSSSSSSGKSSRGGAGFGSSSSSSRSGTGLGSSGGSGSSSSRSGAGFGSSGGSGSGSSSSSSKGFGVPKPKASTSNYQSTESKLDQGVRHSTEFANQQSSKISDSSFSPGVSPVDHNLVDASNRESSTEISAFDVDNPASPPSWPGRSSCSSSGSSVGQAHGCVDGKSDIPRSISEENSDPTLQRVALEGRLQATLLTEEEMDVLRWGRNSNAVSPPKNVDSRVYKKATALEVLEQQEEKQETGRERLQEELVQQRLAHWQILHATHTFHACRLVTCTSPTLSGASLLSTICYRCHRLDRPYSWERCRSLCWEIND</sequence>
<comment type="caution">
    <text evidence="2">The sequence shown here is derived from an EMBL/GenBank/DDBJ whole genome shotgun (WGS) entry which is preliminary data.</text>
</comment>
<dbReference type="PANTHER" id="PTHR34276">
    <property type="entry name" value="MINI-RIBONUCLEASE 3"/>
    <property type="match status" value="1"/>
</dbReference>
<feature type="compositionally biased region" description="Basic and acidic residues" evidence="1">
    <location>
        <begin position="294"/>
        <end position="304"/>
    </location>
</feature>
<evidence type="ECO:0000313" key="2">
    <source>
        <dbReference type="EMBL" id="KAF5830789.1"/>
    </source>
</evidence>
<protein>
    <recommendedName>
        <fullName evidence="4">RNase III domain-containing protein</fullName>
    </recommendedName>
</protein>